<name>A0A0W8G505_9ZZZZ</name>
<proteinExistence type="predicted"/>
<dbReference type="InterPro" id="IPR000361">
    <property type="entry name" value="ATAP_core_dom"/>
</dbReference>
<dbReference type="EMBL" id="LNQE01000257">
    <property type="protein sequence ID" value="KUG28129.1"/>
    <property type="molecule type" value="Genomic_DNA"/>
</dbReference>
<organism evidence="2">
    <name type="scientific">hydrocarbon metagenome</name>
    <dbReference type="NCBI Taxonomy" id="938273"/>
    <lineage>
        <taxon>unclassified sequences</taxon>
        <taxon>metagenomes</taxon>
        <taxon>ecological metagenomes</taxon>
    </lineage>
</organism>
<dbReference type="InterPro" id="IPR035903">
    <property type="entry name" value="HesB-like_dom_sf"/>
</dbReference>
<dbReference type="SUPFAM" id="SSF89360">
    <property type="entry name" value="HesB-like domain"/>
    <property type="match status" value="1"/>
</dbReference>
<gene>
    <name evidence="2" type="ORF">ASZ90_002025</name>
</gene>
<dbReference type="AlphaFoldDB" id="A0A0W8G505"/>
<accession>A0A0W8G505</accession>
<protein>
    <submittedName>
        <fullName evidence="2">Hesb-like domain</fullName>
    </submittedName>
</protein>
<comment type="caution">
    <text evidence="2">The sequence shown here is derived from an EMBL/GenBank/DDBJ whole genome shotgun (WGS) entry which is preliminary data.</text>
</comment>
<dbReference type="Gene3D" id="2.60.300.12">
    <property type="entry name" value="HesB-like domain"/>
    <property type="match status" value="1"/>
</dbReference>
<dbReference type="NCBIfam" id="NF038090">
    <property type="entry name" value="IscA_HesB_Se"/>
    <property type="match status" value="1"/>
</dbReference>
<dbReference type="Pfam" id="PF01521">
    <property type="entry name" value="Fe-S_biosyn"/>
    <property type="match status" value="1"/>
</dbReference>
<feature type="domain" description="Core" evidence="1">
    <location>
        <begin position="2"/>
        <end position="97"/>
    </location>
</feature>
<reference evidence="2" key="1">
    <citation type="journal article" date="2015" name="Proc. Natl. Acad. Sci. U.S.A.">
        <title>Networks of energetic and metabolic interactions define dynamics in microbial communities.</title>
        <authorList>
            <person name="Embree M."/>
            <person name="Liu J.K."/>
            <person name="Al-Bassam M.M."/>
            <person name="Zengler K."/>
        </authorList>
    </citation>
    <scope>NUCLEOTIDE SEQUENCE</scope>
</reference>
<evidence type="ECO:0000313" key="2">
    <source>
        <dbReference type="EMBL" id="KUG28129.1"/>
    </source>
</evidence>
<sequence>MVEITEAARRELDGYFADKEKAPIRIYLSAGGCSGPRLALALDEAKDTDDQFDVEGYNFIVDKELAAQAAPMRVDMSYMGFTVQSSLQLGDGGCGCSGGSCSSGSCGTPGSCCS</sequence>
<evidence type="ECO:0000259" key="1">
    <source>
        <dbReference type="Pfam" id="PF01521"/>
    </source>
</evidence>